<sequence>MPTRVPTIKELRKSLEHILGEGSFSYFEESVIEHHDGWSFRFDASGFIRSQELLNGSWWDDWIASSCPLLLMQGEKSPILSWEHAQKMAMRRTNTMLKQFPGCGHTIRNGDPYGYQVAIKSFLSINL</sequence>
<protein>
    <submittedName>
        <fullName evidence="1">Alpha/beta hydrolase</fullName>
    </submittedName>
</protein>
<keyword evidence="1" id="KW-0378">Hydrolase</keyword>
<dbReference type="Proteomes" id="UP000650466">
    <property type="component" value="Unassembled WGS sequence"/>
</dbReference>
<dbReference type="GO" id="GO:0016787">
    <property type="term" value="F:hydrolase activity"/>
    <property type="evidence" value="ECO:0007669"/>
    <property type="project" value="UniProtKB-KW"/>
</dbReference>
<accession>A0A926QLC3</accession>
<evidence type="ECO:0000313" key="1">
    <source>
        <dbReference type="EMBL" id="MBD0383756.1"/>
    </source>
</evidence>
<reference evidence="1" key="1">
    <citation type="submission" date="2020-09" db="EMBL/GenBank/DDBJ databases">
        <title>Draft Genome Sequence of Paenibacillus sp. WST5.</title>
        <authorList>
            <person name="Bao Z."/>
        </authorList>
    </citation>
    <scope>NUCLEOTIDE SEQUENCE</scope>
    <source>
        <strain evidence="1">WST5</strain>
    </source>
</reference>
<dbReference type="EMBL" id="JACVVD010000012">
    <property type="protein sequence ID" value="MBD0383756.1"/>
    <property type="molecule type" value="Genomic_DNA"/>
</dbReference>
<dbReference type="AlphaFoldDB" id="A0A926QLC3"/>
<keyword evidence="2" id="KW-1185">Reference proteome</keyword>
<name>A0A926QLC3_9BACL</name>
<gene>
    <name evidence="1" type="ORF">ICC18_27135</name>
</gene>
<organism evidence="1 2">
    <name type="scientific">Paenibacillus sedimenti</name>
    <dbReference type="NCBI Taxonomy" id="2770274"/>
    <lineage>
        <taxon>Bacteria</taxon>
        <taxon>Bacillati</taxon>
        <taxon>Bacillota</taxon>
        <taxon>Bacilli</taxon>
        <taxon>Bacillales</taxon>
        <taxon>Paenibacillaceae</taxon>
        <taxon>Paenibacillus</taxon>
    </lineage>
</organism>
<dbReference type="RefSeq" id="WP_188177528.1">
    <property type="nucleotide sequence ID" value="NZ_JACVVD010000012.1"/>
</dbReference>
<comment type="caution">
    <text evidence="1">The sequence shown here is derived from an EMBL/GenBank/DDBJ whole genome shotgun (WGS) entry which is preliminary data.</text>
</comment>
<proteinExistence type="predicted"/>
<dbReference type="SUPFAM" id="SSF53474">
    <property type="entry name" value="alpha/beta-Hydrolases"/>
    <property type="match status" value="1"/>
</dbReference>
<evidence type="ECO:0000313" key="2">
    <source>
        <dbReference type="Proteomes" id="UP000650466"/>
    </source>
</evidence>
<dbReference type="InterPro" id="IPR029058">
    <property type="entry name" value="AB_hydrolase_fold"/>
</dbReference>
<dbReference type="Gene3D" id="3.40.50.1820">
    <property type="entry name" value="alpha/beta hydrolase"/>
    <property type="match status" value="1"/>
</dbReference>